<evidence type="ECO:0000256" key="7">
    <source>
        <dbReference type="ARBA" id="ARBA00023006"/>
    </source>
</evidence>
<comment type="catalytic activity">
    <reaction evidence="11">
        <text>a 1,2-diacyl-sn-glycero-3-phosphoethanolamine(in) = a 1,2-diacyl-sn-glycero-3-phosphoethanolamine(out)</text>
        <dbReference type="Rhea" id="RHEA:38895"/>
        <dbReference type="ChEBI" id="CHEBI:64612"/>
    </reaction>
</comment>
<evidence type="ECO:0000313" key="14">
    <source>
        <dbReference type="Proteomes" id="UP000011083"/>
    </source>
</evidence>
<evidence type="ECO:0000256" key="6">
    <source>
        <dbReference type="ARBA" id="ARBA00022824"/>
    </source>
</evidence>
<dbReference type="Pfam" id="PF13329">
    <property type="entry name" value="ATG2_CAD"/>
    <property type="match status" value="1"/>
</dbReference>
<name>L8H7Q9_ACACF</name>
<evidence type="ECO:0000256" key="12">
    <source>
        <dbReference type="SAM" id="MobiDB-lite"/>
    </source>
</evidence>
<dbReference type="RefSeq" id="XP_004344171.1">
    <property type="nucleotide sequence ID" value="XM_004344121.1"/>
</dbReference>
<evidence type="ECO:0000256" key="2">
    <source>
        <dbReference type="ARBA" id="ARBA00004623"/>
    </source>
</evidence>
<feature type="region of interest" description="Disordered" evidence="12">
    <location>
        <begin position="1281"/>
        <end position="1306"/>
    </location>
</feature>
<dbReference type="GO" id="GO:0061908">
    <property type="term" value="C:phagophore"/>
    <property type="evidence" value="ECO:0007669"/>
    <property type="project" value="TreeGrafter"/>
</dbReference>
<feature type="region of interest" description="Disordered" evidence="12">
    <location>
        <begin position="104"/>
        <end position="127"/>
    </location>
</feature>
<dbReference type="OrthoDB" id="18982at2759"/>
<feature type="compositionally biased region" description="Basic and acidic residues" evidence="12">
    <location>
        <begin position="292"/>
        <end position="303"/>
    </location>
</feature>
<evidence type="ECO:0000256" key="11">
    <source>
        <dbReference type="ARBA" id="ARBA00024615"/>
    </source>
</evidence>
<evidence type="ECO:0000256" key="8">
    <source>
        <dbReference type="ARBA" id="ARBA00023055"/>
    </source>
</evidence>
<dbReference type="PANTHER" id="PTHR13190">
    <property type="entry name" value="AUTOPHAGY-RELATED 2, ISOFORM A"/>
    <property type="match status" value="1"/>
</dbReference>
<keyword evidence="7" id="KW-0072">Autophagy</keyword>
<feature type="compositionally biased region" description="Acidic residues" evidence="12">
    <location>
        <begin position="672"/>
        <end position="682"/>
    </location>
</feature>
<feature type="compositionally biased region" description="Acidic residues" evidence="12">
    <location>
        <begin position="720"/>
        <end position="751"/>
    </location>
</feature>
<keyword evidence="14" id="KW-1185">Reference proteome</keyword>
<keyword evidence="5" id="KW-0813">Transport</keyword>
<evidence type="ECO:0000256" key="4">
    <source>
        <dbReference type="ARBA" id="ARBA00018070"/>
    </source>
</evidence>
<dbReference type="GO" id="GO:0032266">
    <property type="term" value="F:phosphatidylinositol-3-phosphate binding"/>
    <property type="evidence" value="ECO:0007669"/>
    <property type="project" value="TreeGrafter"/>
</dbReference>
<comment type="similarity">
    <text evidence="3">Belongs to the ATG2 family.</text>
</comment>
<dbReference type="GO" id="GO:0061709">
    <property type="term" value="P:reticulophagy"/>
    <property type="evidence" value="ECO:0007669"/>
    <property type="project" value="TreeGrafter"/>
</dbReference>
<dbReference type="VEuPathDB" id="AmoebaDB:ACA1_055340"/>
<dbReference type="GO" id="GO:0000422">
    <property type="term" value="P:autophagy of mitochondrion"/>
    <property type="evidence" value="ECO:0007669"/>
    <property type="project" value="TreeGrafter"/>
</dbReference>
<organism evidence="13 14">
    <name type="scientific">Acanthamoeba castellanii (strain ATCC 30010 / Neff)</name>
    <dbReference type="NCBI Taxonomy" id="1257118"/>
    <lineage>
        <taxon>Eukaryota</taxon>
        <taxon>Amoebozoa</taxon>
        <taxon>Discosea</taxon>
        <taxon>Longamoebia</taxon>
        <taxon>Centramoebida</taxon>
        <taxon>Acanthamoebidae</taxon>
        <taxon>Acanthamoeba</taxon>
    </lineage>
</organism>
<feature type="compositionally biased region" description="Acidic residues" evidence="12">
    <location>
        <begin position="693"/>
        <end position="702"/>
    </location>
</feature>
<feature type="compositionally biased region" description="Low complexity" evidence="12">
    <location>
        <begin position="861"/>
        <end position="880"/>
    </location>
</feature>
<protein>
    <recommendedName>
        <fullName evidence="4">Autophagy-related protein 2</fullName>
    </recommendedName>
</protein>
<dbReference type="STRING" id="1257118.L8H7Q9"/>
<gene>
    <name evidence="13" type="ORF">ACA1_055340</name>
</gene>
<dbReference type="GO" id="GO:0034727">
    <property type="term" value="P:piecemeal microautophagy of the nucleus"/>
    <property type="evidence" value="ECO:0007669"/>
    <property type="project" value="TreeGrafter"/>
</dbReference>
<reference evidence="13" key="1">
    <citation type="journal article" date="2013" name="Genome Biol.">
        <title>Genome of Acanthamoeba castellanii highlights extensive lateral gene transfer and early evolution of tyrosine kinase signaling.</title>
        <authorList>
            <person name="Clarke M."/>
            <person name="Lohan A.J."/>
            <person name="Liu B."/>
            <person name="Lagkouvardos I."/>
            <person name="Roy S."/>
            <person name="Zafar N."/>
            <person name="Bertelli C."/>
            <person name="Schilde C."/>
            <person name="Kianianmomeni A."/>
            <person name="Burglin T.R."/>
            <person name="Frech C."/>
            <person name="Turcotte B."/>
            <person name="Kopec K.O."/>
            <person name="Synnott J.M."/>
            <person name="Choo C."/>
            <person name="Paponov I."/>
            <person name="Finkler A."/>
            <person name="Soon Heng Tan C."/>
            <person name="Hutchins A.P."/>
            <person name="Weinmeier T."/>
            <person name="Rattei T."/>
            <person name="Chu J.S."/>
            <person name="Gimenez G."/>
            <person name="Irimia M."/>
            <person name="Rigden D.J."/>
            <person name="Fitzpatrick D.A."/>
            <person name="Lorenzo-Morales J."/>
            <person name="Bateman A."/>
            <person name="Chiu C.H."/>
            <person name="Tang P."/>
            <person name="Hegemann P."/>
            <person name="Fromm H."/>
            <person name="Raoult D."/>
            <person name="Greub G."/>
            <person name="Miranda-Saavedra D."/>
            <person name="Chen N."/>
            <person name="Nash P."/>
            <person name="Ginger M.L."/>
            <person name="Horn M."/>
            <person name="Schaap P."/>
            <person name="Caler L."/>
            <person name="Loftus B."/>
        </authorList>
    </citation>
    <scope>NUCLEOTIDE SEQUENCE [LARGE SCALE GENOMIC DNA]</scope>
    <source>
        <strain evidence="13">Neff</strain>
    </source>
</reference>
<dbReference type="EMBL" id="KB007909">
    <property type="protein sequence ID" value="ELR20768.1"/>
    <property type="molecule type" value="Genomic_DNA"/>
</dbReference>
<dbReference type="GO" id="GO:0006869">
    <property type="term" value="P:lipid transport"/>
    <property type="evidence" value="ECO:0007669"/>
    <property type="project" value="UniProtKB-KW"/>
</dbReference>
<keyword evidence="8" id="KW-0445">Lipid transport</keyword>
<dbReference type="GO" id="GO:0043495">
    <property type="term" value="F:protein-membrane adaptor activity"/>
    <property type="evidence" value="ECO:0007669"/>
    <property type="project" value="TreeGrafter"/>
</dbReference>
<evidence type="ECO:0000313" key="13">
    <source>
        <dbReference type="EMBL" id="ELR20768.1"/>
    </source>
</evidence>
<keyword evidence="6" id="KW-0256">Endoplasmic reticulum</keyword>
<feature type="region of interest" description="Disordered" evidence="12">
    <location>
        <begin position="538"/>
        <end position="755"/>
    </location>
</feature>
<evidence type="ECO:0000256" key="5">
    <source>
        <dbReference type="ARBA" id="ARBA00022448"/>
    </source>
</evidence>
<accession>L8H7Q9</accession>
<dbReference type="GO" id="GO:0005789">
    <property type="term" value="C:endoplasmic reticulum membrane"/>
    <property type="evidence" value="ECO:0007669"/>
    <property type="project" value="UniProtKB-SubCell"/>
</dbReference>
<comment type="subcellular location">
    <subcellularLocation>
        <location evidence="1">Endoplasmic reticulum membrane</location>
        <topology evidence="1">Peripheral membrane protein</topology>
    </subcellularLocation>
    <subcellularLocation>
        <location evidence="2">Preautophagosomal structure membrane</location>
        <topology evidence="2">Peripheral membrane protein</topology>
    </subcellularLocation>
</comment>
<feature type="region of interest" description="Disordered" evidence="12">
    <location>
        <begin position="855"/>
        <end position="888"/>
    </location>
</feature>
<evidence type="ECO:0000256" key="1">
    <source>
        <dbReference type="ARBA" id="ARBA00004406"/>
    </source>
</evidence>
<dbReference type="KEGG" id="acan:ACA1_055340"/>
<evidence type="ECO:0000256" key="10">
    <source>
        <dbReference type="ARBA" id="ARBA00024479"/>
    </source>
</evidence>
<proteinExistence type="inferred from homology"/>
<dbReference type="PANTHER" id="PTHR13190:SF1">
    <property type="entry name" value="AUTOPHAGY-RELATED 2, ISOFORM A"/>
    <property type="match status" value="1"/>
</dbReference>
<keyword evidence="9" id="KW-0472">Membrane</keyword>
<dbReference type="GeneID" id="14921638"/>
<evidence type="ECO:0000256" key="3">
    <source>
        <dbReference type="ARBA" id="ARBA00009714"/>
    </source>
</evidence>
<feature type="compositionally biased region" description="Low complexity" evidence="12">
    <location>
        <begin position="562"/>
        <end position="586"/>
    </location>
</feature>
<dbReference type="GO" id="GO:0061723">
    <property type="term" value="P:glycophagy"/>
    <property type="evidence" value="ECO:0007669"/>
    <property type="project" value="TreeGrafter"/>
</dbReference>
<dbReference type="GO" id="GO:0034045">
    <property type="term" value="C:phagophore assembly site membrane"/>
    <property type="evidence" value="ECO:0007669"/>
    <property type="project" value="UniProtKB-SubCell"/>
</dbReference>
<feature type="compositionally biased region" description="Basic residues" evidence="12">
    <location>
        <begin position="304"/>
        <end position="313"/>
    </location>
</feature>
<comment type="catalytic activity">
    <reaction evidence="10">
        <text>a 1,2-diacyl-sn-glycero-3-phospho-L-serine(in) = a 1,2-diacyl-sn-glycero-3-phospho-L-serine(out)</text>
        <dbReference type="Rhea" id="RHEA:38663"/>
        <dbReference type="ChEBI" id="CHEBI:57262"/>
    </reaction>
</comment>
<sequence>MRNTQNEVVIPLEVAIRTDRWKPSFTFVQDITLSDTLPDEAWHQENLGSFWNFFSIFEGRGHQQAMAEATDYSKVIVTLRFPSSHVDLSKSDYDLIVKLLGSGSSDADSDATSPRSRKPEQRPNTINLAEAVSSPNLLDARRRSSLDYPYGELVQKRQNALALNVFFTQGNWVFRENTRREDAEANEGKNNSSPPPHCYELEFVKLHIFQLMQHAGMDANYTVLTGEDFIIHDTISFDNTTPVAERIHRMRKVCYPNLGNTECRFMFDEVVMHHHKGLNWLISLSGFFAPSKSEEEKQRDHERKKALRARRKQHEQQQSNDEIAASAFRIGLTFNQLEIEYTSRLLPSQAMATIDLLSVSSEDIVAGSDEDVFRGTLQTLTVYLMDTMRQRSVSSSISDSTDRSGIGGSGLRRRASSITLSGLPPGGSAGYWQQKGYTKVASLDHLDWDIISRSPAYHVEANLPELEINVVSDPSPTCSLTACSDSLQTLLDLVGEWTAPAQKDPNAPEQQKPEPKADLNPLAAALNQVQWDDVAANAFAPKTRPNERKPPRDKHRPGRSNSGGKTSGSQPSSSSTAKKQSSLAAQIKAAEDYDPSASSSGRFVIREDYLSSSSSPDVGRKGKGKEKQESSSHQLQRQHPDARTRPTAKARAKATKDGEPVRTRRRRRGSDDSGDSSSDIDVDWSSSSTIVDSWDDVVEGEEATQHKAEPKAADPWEQTFADEEEEDYDDEEEEGDEEENDDNEEEGGDVVDGEKIGLERGRKYKLVVEKFPAADAPRQPAETVPTPIMPSNVPPREPQARWLTGDAPQLDGLLIDDFARAPPKSADFGFTLPEGVFARVDVVVRLVGGADWATPTGSLVASTTSSSGGAAASTDGSDGSWKALPKAGSRNEEVNMQIAVTNLEIQLNELVPGTQHVRRLVVSVGEVEVQDNVPSSDVKTFMCYDRDRPRETGSSMLAVQMECVRPDRAAKPEAEEWRLKVRSLPLRLYIDQDALEFLVQYFSAMEGSPVIPEGEPLYFQSCEVKSVHLKVDYQPKQLDYNALYGDNKVAFFAKAVPLRAAEIHLKPVRVKGRGWDELLGKRLVEAYLPYISRTQLSSVVAGIAPIRSLLNITSGVGDLIYTPMQQWQKDGRILTGLQRGASTALHKWLVEGLNVGTNLTAGAQYVLEAADYYLGGSGGSIAGSSMYAHAPATTEAGMRDAYSSVSRELGAAAHRIVAVPLDQYQKHGATGYLSSLASGVPLAILRPIIGVTEGVTKTLIGVQKWVDPALEDEIATKFKKKPKRQADHHHQYHHRHRQPGVTESRIFATDDDDDYYSRSIDNEEGDTLASQVGGAFYYGASVLGSALPRFGSAAPDSLESSSSYPASPASAFTRRYVSAHCDDNFSDDDSTDDSDV</sequence>
<dbReference type="Proteomes" id="UP000011083">
    <property type="component" value="Unassembled WGS sequence"/>
</dbReference>
<dbReference type="InterPro" id="IPR026849">
    <property type="entry name" value="ATG2"/>
</dbReference>
<evidence type="ECO:0000256" key="9">
    <source>
        <dbReference type="ARBA" id="ARBA00023136"/>
    </source>
</evidence>
<feature type="region of interest" description="Disordered" evidence="12">
    <location>
        <begin position="292"/>
        <end position="321"/>
    </location>
</feature>
<feature type="compositionally biased region" description="Low complexity" evidence="12">
    <location>
        <begin position="683"/>
        <end position="692"/>
    </location>
</feature>
<dbReference type="GO" id="GO:0000045">
    <property type="term" value="P:autophagosome assembly"/>
    <property type="evidence" value="ECO:0007669"/>
    <property type="project" value="TreeGrafter"/>
</dbReference>
<feature type="compositionally biased region" description="Basic and acidic residues" evidence="12">
    <location>
        <begin position="703"/>
        <end position="714"/>
    </location>
</feature>